<dbReference type="GO" id="GO:0031408">
    <property type="term" value="P:oxylipin biosynthetic process"/>
    <property type="evidence" value="ECO:0007669"/>
    <property type="project" value="UniProtKB-UniRule"/>
</dbReference>
<feature type="domain" description="PLAT" evidence="16">
    <location>
        <begin position="38"/>
        <end position="168"/>
    </location>
</feature>
<evidence type="ECO:0000256" key="13">
    <source>
        <dbReference type="PROSITE-ProRule" id="PRU00152"/>
    </source>
</evidence>
<evidence type="ECO:0000256" key="8">
    <source>
        <dbReference type="ARBA" id="ARBA00022964"/>
    </source>
</evidence>
<dbReference type="GO" id="GO:0006633">
    <property type="term" value="P:fatty acid biosynthetic process"/>
    <property type="evidence" value="ECO:0007669"/>
    <property type="project" value="UniProtKB-KW"/>
</dbReference>
<dbReference type="EMBL" id="SDAM02000166">
    <property type="protein sequence ID" value="KAH6826572.1"/>
    <property type="molecule type" value="Genomic_DNA"/>
</dbReference>
<dbReference type="InterPro" id="IPR001024">
    <property type="entry name" value="PLAT/LH2_dom"/>
</dbReference>
<evidence type="ECO:0000256" key="12">
    <source>
        <dbReference type="ARBA" id="ARBA00023160"/>
    </source>
</evidence>
<dbReference type="EC" id="1.13.11.-" evidence="15"/>
<evidence type="ECO:0000256" key="2">
    <source>
        <dbReference type="ARBA" id="ARBA00009419"/>
    </source>
</evidence>
<dbReference type="PROSITE" id="PS51393">
    <property type="entry name" value="LIPOXYGENASE_3"/>
    <property type="match status" value="1"/>
</dbReference>
<comment type="caution">
    <text evidence="13">Lacks conserved residue(s) required for the propagation of feature annotation.</text>
</comment>
<dbReference type="PROSITE" id="PS00081">
    <property type="entry name" value="LIPOXYGENASE_2"/>
    <property type="match status" value="1"/>
</dbReference>
<keyword evidence="19" id="KW-1185">Reference proteome</keyword>
<keyword evidence="5 14" id="KW-0479">Metal-binding</keyword>
<dbReference type="InterPro" id="IPR027433">
    <property type="entry name" value="Lipoxygenase_dom_3"/>
</dbReference>
<dbReference type="GO" id="GO:0016165">
    <property type="term" value="F:linoleate 13S-lipoxygenase activity"/>
    <property type="evidence" value="ECO:0007669"/>
    <property type="project" value="UniProtKB-ARBA"/>
</dbReference>
<evidence type="ECO:0000259" key="16">
    <source>
        <dbReference type="PROSITE" id="PS50095"/>
    </source>
</evidence>
<dbReference type="SMART" id="SM00308">
    <property type="entry name" value="LH2"/>
    <property type="match status" value="1"/>
</dbReference>
<keyword evidence="11" id="KW-0443">Lipid metabolism</keyword>
<dbReference type="Gene3D" id="1.20.245.10">
    <property type="entry name" value="Lipoxygenase-1, Domain 5"/>
    <property type="match status" value="1"/>
</dbReference>
<evidence type="ECO:0000256" key="14">
    <source>
        <dbReference type="RuleBase" id="RU003974"/>
    </source>
</evidence>
<keyword evidence="4 15" id="KW-0444">Lipid biosynthesis</keyword>
<organism evidence="18 19">
    <name type="scientific">Perilla frutescens var. hirtella</name>
    <name type="common">Perilla citriodora</name>
    <name type="synonym">Perilla setoyensis</name>
    <dbReference type="NCBI Taxonomy" id="608512"/>
    <lineage>
        <taxon>Eukaryota</taxon>
        <taxon>Viridiplantae</taxon>
        <taxon>Streptophyta</taxon>
        <taxon>Embryophyta</taxon>
        <taxon>Tracheophyta</taxon>
        <taxon>Spermatophyta</taxon>
        <taxon>Magnoliopsida</taxon>
        <taxon>eudicotyledons</taxon>
        <taxon>Gunneridae</taxon>
        <taxon>Pentapetalae</taxon>
        <taxon>asterids</taxon>
        <taxon>lamiids</taxon>
        <taxon>Lamiales</taxon>
        <taxon>Lamiaceae</taxon>
        <taxon>Nepetoideae</taxon>
        <taxon>Elsholtzieae</taxon>
        <taxon>Perilla</taxon>
    </lineage>
</organism>
<evidence type="ECO:0000256" key="3">
    <source>
        <dbReference type="ARBA" id="ARBA00011245"/>
    </source>
</evidence>
<keyword evidence="9 14" id="KW-0560">Oxidoreductase</keyword>
<dbReference type="PRINTS" id="PR00468">
    <property type="entry name" value="PLTLPOXGNASE"/>
</dbReference>
<dbReference type="InterPro" id="IPR000907">
    <property type="entry name" value="LipOase"/>
</dbReference>
<dbReference type="AlphaFoldDB" id="A0AAD4P5H9"/>
<dbReference type="PROSITE" id="PS50095">
    <property type="entry name" value="PLAT"/>
    <property type="match status" value="1"/>
</dbReference>
<keyword evidence="12 15" id="KW-0275">Fatty acid biosynthesis</keyword>
<dbReference type="FunFam" id="4.10.375.10:FF:000001">
    <property type="entry name" value="Lipoxygenase"/>
    <property type="match status" value="1"/>
</dbReference>
<dbReference type="SUPFAM" id="SSF48484">
    <property type="entry name" value="Lipoxigenase"/>
    <property type="match status" value="1"/>
</dbReference>
<dbReference type="Gene3D" id="4.10.375.10">
    <property type="entry name" value="Lipoxygenase-1, Domain 2"/>
    <property type="match status" value="1"/>
</dbReference>
<dbReference type="PANTHER" id="PTHR11771">
    <property type="entry name" value="LIPOXYGENASE"/>
    <property type="match status" value="1"/>
</dbReference>
<keyword evidence="7" id="KW-0276">Fatty acid metabolism</keyword>
<comment type="pathway">
    <text evidence="15">Lipid metabolism; oxylipin biosynthesis.</text>
</comment>
<proteinExistence type="inferred from homology"/>
<dbReference type="Proteomes" id="UP001190926">
    <property type="component" value="Unassembled WGS sequence"/>
</dbReference>
<evidence type="ECO:0000256" key="4">
    <source>
        <dbReference type="ARBA" id="ARBA00022516"/>
    </source>
</evidence>
<evidence type="ECO:0000256" key="7">
    <source>
        <dbReference type="ARBA" id="ARBA00022832"/>
    </source>
</evidence>
<gene>
    <name evidence="18" type="ORF">C2S53_018303</name>
</gene>
<dbReference type="GO" id="GO:0046872">
    <property type="term" value="F:metal ion binding"/>
    <property type="evidence" value="ECO:0007669"/>
    <property type="project" value="UniProtKB-UniRule"/>
</dbReference>
<evidence type="ECO:0000259" key="17">
    <source>
        <dbReference type="PROSITE" id="PS51393"/>
    </source>
</evidence>
<dbReference type="InterPro" id="IPR036226">
    <property type="entry name" value="LipOase_C_sf"/>
</dbReference>
<dbReference type="Gene3D" id="4.10.372.10">
    <property type="entry name" value="Lipoxygenase-1, Domain 3"/>
    <property type="match status" value="1"/>
</dbReference>
<dbReference type="InterPro" id="IPR036392">
    <property type="entry name" value="PLAT/LH2_dom_sf"/>
</dbReference>
<evidence type="ECO:0000256" key="5">
    <source>
        <dbReference type="ARBA" id="ARBA00022723"/>
    </source>
</evidence>
<dbReference type="InterPro" id="IPR020833">
    <property type="entry name" value="LipOase_Fe_BS"/>
</dbReference>
<comment type="cofactor">
    <cofactor evidence="1 14">
        <name>Fe cation</name>
        <dbReference type="ChEBI" id="CHEBI:24875"/>
    </cofactor>
</comment>
<evidence type="ECO:0000256" key="6">
    <source>
        <dbReference type="ARBA" id="ARBA00022767"/>
    </source>
</evidence>
<dbReference type="InterPro" id="IPR042057">
    <property type="entry name" value="Lipoxy_PLAT/LH2"/>
</dbReference>
<evidence type="ECO:0000313" key="18">
    <source>
        <dbReference type="EMBL" id="KAH6826572.1"/>
    </source>
</evidence>
<dbReference type="InterPro" id="IPR001246">
    <property type="entry name" value="LipOase_plant"/>
</dbReference>
<dbReference type="GO" id="GO:0034440">
    <property type="term" value="P:lipid oxidation"/>
    <property type="evidence" value="ECO:0007669"/>
    <property type="project" value="InterPro"/>
</dbReference>
<keyword evidence="10 14" id="KW-0408">Iron</keyword>
<dbReference type="InterPro" id="IPR020834">
    <property type="entry name" value="LipOase_CS"/>
</dbReference>
<evidence type="ECO:0000256" key="1">
    <source>
        <dbReference type="ARBA" id="ARBA00001962"/>
    </source>
</evidence>
<protein>
    <recommendedName>
        <fullName evidence="15">Lipoxygenase</fullName>
        <ecNumber evidence="15">1.13.11.-</ecNumber>
    </recommendedName>
</protein>
<dbReference type="FunFam" id="4.10.372.10:FF:000001">
    <property type="entry name" value="Lipoxygenase"/>
    <property type="match status" value="1"/>
</dbReference>
<keyword evidence="6 15" id="KW-0925">Oxylipin biosynthesis</keyword>
<dbReference type="CDD" id="cd01751">
    <property type="entry name" value="PLAT_LH2"/>
    <property type="match status" value="1"/>
</dbReference>
<dbReference type="Pfam" id="PF01477">
    <property type="entry name" value="PLAT"/>
    <property type="match status" value="1"/>
</dbReference>
<dbReference type="Gene3D" id="2.60.60.20">
    <property type="entry name" value="PLAT/LH2 domain"/>
    <property type="match status" value="1"/>
</dbReference>
<dbReference type="Pfam" id="PF00305">
    <property type="entry name" value="Lipoxygenase"/>
    <property type="match status" value="1"/>
</dbReference>
<sequence length="869" mass="98908">MDDRNPSKKSKYDEEMSSNGDGCKIRGVVVLMKKNVLGINNLVASVVDRYDEILGRKVALQLVSSTAVDQHSAPEIYRGKLGKKAYLEDWITTIAPLTAGATTYNVIFEWSKEMGFPGAFTIANFHHSEFYLKTLTLEDVPGHGRVHFLCNSWIYHAEHYNKDRVFFANQPYLPSQTPPPLRAYREEELENLRGTGTGKLEEWDRVYDYDIYHDLGDPDKGPEHVRQILGASTEFPYPRRGRTGRPVASSDPRNESRIPLYNSLSIYVPRDERFSHLKMSDFVAYALKSIFQFLAPEFKDLFDKTPDEFDSFDDVLQLYEGRNEVSNGSLLEKIRAHIPMEMIKELLRSDGERSFNFPLPQVIKEDKDAWRTDEEFAREMLAGINPVVIRRLQEFPPASKLDPELYGKQSSKISEEHIISGLEGLTITEAIQNNKLFILDHHDSLMPYLRKINTTAAKTYATRTILFLKGDGTLKPLAIELSLPHPEGDHHGAVSSVCTPAEDGVEATIWQLAKAYVAIDDSGYHQLICHWLNTHASIEPFIIATNRQLSVLHPIHKLLQPHFKDTMNINALARQTLINAGGFLEITVFPGKYSLEMSSTIYKNWVFPEQALPADLVKRGVAIEDSSSPHGVRLLIEDYPYAVDGLEIWAAIKTWVQDYCTLYYKNDEMVQEDVELQAWWTEIREKGHGDKKDEHWWPKMQSLRELIESCTTIIWVASALHAAVNFGQYPYGGYLPNRPSTSRRLIPEIGTPEYEELKLNPEKAYLKTITSQMQSVLGISLVEILSRHSSDEVYLGQRDSPDWTADTEAQKAFERFGNRLTEIEQLIIDMNNDGRLKNRSGPVKMPYTLLYPSSEIGLTGRGIPNSISM</sequence>
<evidence type="ECO:0000256" key="9">
    <source>
        <dbReference type="ARBA" id="ARBA00023002"/>
    </source>
</evidence>
<reference evidence="18 19" key="1">
    <citation type="journal article" date="2021" name="Nat. Commun.">
        <title>Incipient diploidization of the medicinal plant Perilla within 10,000 years.</title>
        <authorList>
            <person name="Zhang Y."/>
            <person name="Shen Q."/>
            <person name="Leng L."/>
            <person name="Zhang D."/>
            <person name="Chen S."/>
            <person name="Shi Y."/>
            <person name="Ning Z."/>
            <person name="Chen S."/>
        </authorList>
    </citation>
    <scope>NUCLEOTIDE SEQUENCE [LARGE SCALE GENOMIC DNA]</scope>
    <source>
        <strain evidence="19">cv. PC099</strain>
    </source>
</reference>
<dbReference type="Gene3D" id="3.10.450.60">
    <property type="match status" value="1"/>
</dbReference>
<comment type="similarity">
    <text evidence="2 14">Belongs to the lipoxygenase family.</text>
</comment>
<feature type="domain" description="Lipoxygenase" evidence="17">
    <location>
        <begin position="171"/>
        <end position="869"/>
    </location>
</feature>
<comment type="function">
    <text evidence="15">Plant lipoxygenase may be involved in a number of diverse aspects of plant physiology including growth and development, pest resistance, and senescence or responses to wounding.</text>
</comment>
<keyword evidence="8 14" id="KW-0223">Dioxygenase</keyword>
<evidence type="ECO:0000256" key="15">
    <source>
        <dbReference type="RuleBase" id="RU003975"/>
    </source>
</evidence>
<dbReference type="FunFam" id="1.20.245.10:FF:000002">
    <property type="entry name" value="Lipoxygenase"/>
    <property type="match status" value="1"/>
</dbReference>
<dbReference type="FunFam" id="3.10.450.60:FF:000002">
    <property type="entry name" value="Lipoxygenase"/>
    <property type="match status" value="1"/>
</dbReference>
<dbReference type="PROSITE" id="PS00711">
    <property type="entry name" value="LIPOXYGENASE_1"/>
    <property type="match status" value="1"/>
</dbReference>
<name>A0AAD4P5H9_PERFH</name>
<evidence type="ECO:0000256" key="11">
    <source>
        <dbReference type="ARBA" id="ARBA00023098"/>
    </source>
</evidence>
<accession>A0AAD4P5H9</accession>
<comment type="subunit">
    <text evidence="3">Monomer.</text>
</comment>
<comment type="caution">
    <text evidence="18">The sequence shown here is derived from an EMBL/GenBank/DDBJ whole genome shotgun (WGS) entry which is preliminary data.</text>
</comment>
<evidence type="ECO:0000256" key="10">
    <source>
        <dbReference type="ARBA" id="ARBA00023004"/>
    </source>
</evidence>
<dbReference type="PRINTS" id="PR00087">
    <property type="entry name" value="LIPOXYGENASE"/>
</dbReference>
<dbReference type="InterPro" id="IPR013819">
    <property type="entry name" value="LipOase_C"/>
</dbReference>
<dbReference type="SUPFAM" id="SSF49723">
    <property type="entry name" value="Lipase/lipooxygenase domain (PLAT/LH2 domain)"/>
    <property type="match status" value="1"/>
</dbReference>
<evidence type="ECO:0000313" key="19">
    <source>
        <dbReference type="Proteomes" id="UP001190926"/>
    </source>
</evidence>